<sequence>MNQRTDRNAGDCGSDPQRRKPPRIRADALRNRRRILVAGSALLAQRGMDVTLDEVAVAAGVGVGTVYRRFSNKHELIAEVVADHLDRIREYADTAARDPDPWRGLAGLLDRSCELVVENRVLGAAMIGLSEGAATLDGFEGDIHPLIEGVLARAQQTGTVRPDVTVADMFAVVVMVNAMAAFIEPVEPGGWRRYLTWLLMGIRADVDIHRPLEPSVTTAQLQRARAMSVANRIAGERAT</sequence>
<comment type="caution">
    <text evidence="7">The sequence shown here is derived from an EMBL/GenBank/DDBJ whole genome shotgun (WGS) entry which is preliminary data.</text>
</comment>
<evidence type="ECO:0000313" key="8">
    <source>
        <dbReference type="Proteomes" id="UP001601442"/>
    </source>
</evidence>
<keyword evidence="8" id="KW-1185">Reference proteome</keyword>
<dbReference type="Pfam" id="PF21597">
    <property type="entry name" value="TetR_C_43"/>
    <property type="match status" value="1"/>
</dbReference>
<dbReference type="InterPro" id="IPR009057">
    <property type="entry name" value="Homeodomain-like_sf"/>
</dbReference>
<dbReference type="InterPro" id="IPR001647">
    <property type="entry name" value="HTH_TetR"/>
</dbReference>
<keyword evidence="2 4" id="KW-0238">DNA-binding</keyword>
<evidence type="ECO:0000256" key="4">
    <source>
        <dbReference type="PROSITE-ProRule" id="PRU00335"/>
    </source>
</evidence>
<evidence type="ECO:0000259" key="6">
    <source>
        <dbReference type="PROSITE" id="PS50977"/>
    </source>
</evidence>
<dbReference type="PRINTS" id="PR00455">
    <property type="entry name" value="HTHTETR"/>
</dbReference>
<evidence type="ECO:0000256" key="5">
    <source>
        <dbReference type="SAM" id="MobiDB-lite"/>
    </source>
</evidence>
<name>A0ABW6P9Y5_9NOCA</name>
<evidence type="ECO:0000256" key="2">
    <source>
        <dbReference type="ARBA" id="ARBA00023125"/>
    </source>
</evidence>
<dbReference type="RefSeq" id="WP_387398920.1">
    <property type="nucleotide sequence ID" value="NZ_JBIAMT010000005.1"/>
</dbReference>
<evidence type="ECO:0000256" key="3">
    <source>
        <dbReference type="ARBA" id="ARBA00023163"/>
    </source>
</evidence>
<dbReference type="SUPFAM" id="SSF48498">
    <property type="entry name" value="Tetracyclin repressor-like, C-terminal domain"/>
    <property type="match status" value="1"/>
</dbReference>
<keyword evidence="3" id="KW-0804">Transcription</keyword>
<gene>
    <name evidence="7" type="ORF">ACFYU5_26490</name>
</gene>
<dbReference type="InterPro" id="IPR049445">
    <property type="entry name" value="TetR_SbtR-like_C"/>
</dbReference>
<organism evidence="7 8">
    <name type="scientific">Nocardia aobensis</name>
    <dbReference type="NCBI Taxonomy" id="257277"/>
    <lineage>
        <taxon>Bacteria</taxon>
        <taxon>Bacillati</taxon>
        <taxon>Actinomycetota</taxon>
        <taxon>Actinomycetes</taxon>
        <taxon>Mycobacteriales</taxon>
        <taxon>Nocardiaceae</taxon>
        <taxon>Nocardia</taxon>
    </lineage>
</organism>
<dbReference type="PROSITE" id="PS01081">
    <property type="entry name" value="HTH_TETR_1"/>
    <property type="match status" value="1"/>
</dbReference>
<dbReference type="PANTHER" id="PTHR30055">
    <property type="entry name" value="HTH-TYPE TRANSCRIPTIONAL REGULATOR RUTR"/>
    <property type="match status" value="1"/>
</dbReference>
<dbReference type="PROSITE" id="PS50977">
    <property type="entry name" value="HTH_TETR_2"/>
    <property type="match status" value="1"/>
</dbReference>
<reference evidence="7 8" key="1">
    <citation type="submission" date="2024-10" db="EMBL/GenBank/DDBJ databases">
        <title>The Natural Products Discovery Center: Release of the First 8490 Sequenced Strains for Exploring Actinobacteria Biosynthetic Diversity.</title>
        <authorList>
            <person name="Kalkreuter E."/>
            <person name="Kautsar S.A."/>
            <person name="Yang D."/>
            <person name="Bader C.D."/>
            <person name="Teijaro C.N."/>
            <person name="Fluegel L."/>
            <person name="Davis C.M."/>
            <person name="Simpson J.R."/>
            <person name="Lauterbach L."/>
            <person name="Steele A.D."/>
            <person name="Gui C."/>
            <person name="Meng S."/>
            <person name="Li G."/>
            <person name="Viehrig K."/>
            <person name="Ye F."/>
            <person name="Su P."/>
            <person name="Kiefer A.F."/>
            <person name="Nichols A."/>
            <person name="Cepeda A.J."/>
            <person name="Yan W."/>
            <person name="Fan B."/>
            <person name="Jiang Y."/>
            <person name="Adhikari A."/>
            <person name="Zheng C.-J."/>
            <person name="Schuster L."/>
            <person name="Cowan T.M."/>
            <person name="Smanski M.J."/>
            <person name="Chevrette M.G."/>
            <person name="De Carvalho L.P.S."/>
            <person name="Shen B."/>
        </authorList>
    </citation>
    <scope>NUCLEOTIDE SEQUENCE [LARGE SCALE GENOMIC DNA]</scope>
    <source>
        <strain evidence="7 8">NPDC004119</strain>
    </source>
</reference>
<proteinExistence type="predicted"/>
<dbReference type="Proteomes" id="UP001601442">
    <property type="component" value="Unassembled WGS sequence"/>
</dbReference>
<evidence type="ECO:0000313" key="7">
    <source>
        <dbReference type="EMBL" id="MFF0499977.1"/>
    </source>
</evidence>
<dbReference type="InterPro" id="IPR050109">
    <property type="entry name" value="HTH-type_TetR-like_transc_reg"/>
</dbReference>
<evidence type="ECO:0000256" key="1">
    <source>
        <dbReference type="ARBA" id="ARBA00023015"/>
    </source>
</evidence>
<dbReference type="Gene3D" id="1.10.357.10">
    <property type="entry name" value="Tetracycline Repressor, domain 2"/>
    <property type="match status" value="1"/>
</dbReference>
<feature type="domain" description="HTH tetR-type" evidence="6">
    <location>
        <begin position="29"/>
        <end position="88"/>
    </location>
</feature>
<dbReference type="Pfam" id="PF00440">
    <property type="entry name" value="TetR_N"/>
    <property type="match status" value="1"/>
</dbReference>
<dbReference type="SUPFAM" id="SSF46689">
    <property type="entry name" value="Homeodomain-like"/>
    <property type="match status" value="1"/>
</dbReference>
<accession>A0ABW6P9Y5</accession>
<protein>
    <submittedName>
        <fullName evidence="7">TetR/AcrR family transcriptional regulator</fullName>
    </submittedName>
</protein>
<feature type="DNA-binding region" description="H-T-H motif" evidence="4">
    <location>
        <begin position="51"/>
        <end position="70"/>
    </location>
</feature>
<feature type="region of interest" description="Disordered" evidence="5">
    <location>
        <begin position="1"/>
        <end position="25"/>
    </location>
</feature>
<dbReference type="InterPro" id="IPR023772">
    <property type="entry name" value="DNA-bd_HTH_TetR-type_CS"/>
</dbReference>
<keyword evidence="1" id="KW-0805">Transcription regulation</keyword>
<dbReference type="EMBL" id="JBIAMT010000005">
    <property type="protein sequence ID" value="MFF0499977.1"/>
    <property type="molecule type" value="Genomic_DNA"/>
</dbReference>
<dbReference type="InterPro" id="IPR036271">
    <property type="entry name" value="Tet_transcr_reg_TetR-rel_C_sf"/>
</dbReference>
<dbReference type="PANTHER" id="PTHR30055:SF234">
    <property type="entry name" value="HTH-TYPE TRANSCRIPTIONAL REGULATOR BETI"/>
    <property type="match status" value="1"/>
</dbReference>